<dbReference type="Proteomes" id="UP000193685">
    <property type="component" value="Unassembled WGS sequence"/>
</dbReference>
<dbReference type="RefSeq" id="XP_040723674.1">
    <property type="nucleotide sequence ID" value="XM_040870650.1"/>
</dbReference>
<protein>
    <submittedName>
        <fullName evidence="2">Uncharacterized protein</fullName>
    </submittedName>
</protein>
<name>A0A1Y2F583_PROLT</name>
<evidence type="ECO:0000313" key="2">
    <source>
        <dbReference type="EMBL" id="ORY79042.1"/>
    </source>
</evidence>
<gene>
    <name evidence="2" type="ORF">BCR37DRAFT_388643</name>
</gene>
<dbReference type="GeneID" id="63787249"/>
<dbReference type="AlphaFoldDB" id="A0A1Y2F583"/>
<sequence>MLRSSLLLFAATCFQEVYSQSDRITAATCWFGPTAKGVYIKQVEFSMRLNPPPMIKKKPGGVALRLAISRDPTGNGDFPDTIQSVAMHDKEQAACESQENTWCLFTNEYHSLPGRTQTVGKVIPWHGGLLKIKYYEDFKARTWNQTITDPRTGRVLSQLATPLTDRNMAMRGIGAAVIMMDCANPVVKAHSYHDIKITLSSPDSEFAKTKHENNCNFKKLRTPDRGHTWDVNAIFVNQVGGGKVTC</sequence>
<proteinExistence type="predicted"/>
<comment type="caution">
    <text evidence="2">The sequence shown here is derived from an EMBL/GenBank/DDBJ whole genome shotgun (WGS) entry which is preliminary data.</text>
</comment>
<reference evidence="2 3" key="1">
    <citation type="submission" date="2016-07" db="EMBL/GenBank/DDBJ databases">
        <title>Pervasive Adenine N6-methylation of Active Genes in Fungi.</title>
        <authorList>
            <consortium name="DOE Joint Genome Institute"/>
            <person name="Mondo S.J."/>
            <person name="Dannebaum R.O."/>
            <person name="Kuo R.C."/>
            <person name="Labutti K."/>
            <person name="Haridas S."/>
            <person name="Kuo A."/>
            <person name="Salamov A."/>
            <person name="Ahrendt S.R."/>
            <person name="Lipzen A."/>
            <person name="Sullivan W."/>
            <person name="Andreopoulos W.B."/>
            <person name="Clum A."/>
            <person name="Lindquist E."/>
            <person name="Daum C."/>
            <person name="Ramamoorthy G.K."/>
            <person name="Gryganskyi A."/>
            <person name="Culley D."/>
            <person name="Magnuson J.K."/>
            <person name="James T.Y."/>
            <person name="O'Malley M.A."/>
            <person name="Stajich J.E."/>
            <person name="Spatafora J.W."/>
            <person name="Visel A."/>
            <person name="Grigoriev I.V."/>
        </authorList>
    </citation>
    <scope>NUCLEOTIDE SEQUENCE [LARGE SCALE GENOMIC DNA]</scope>
    <source>
        <strain evidence="2 3">12-1054</strain>
    </source>
</reference>
<keyword evidence="1" id="KW-0732">Signal</keyword>
<organism evidence="2 3">
    <name type="scientific">Protomyces lactucae-debilis</name>
    <dbReference type="NCBI Taxonomy" id="2754530"/>
    <lineage>
        <taxon>Eukaryota</taxon>
        <taxon>Fungi</taxon>
        <taxon>Dikarya</taxon>
        <taxon>Ascomycota</taxon>
        <taxon>Taphrinomycotina</taxon>
        <taxon>Taphrinomycetes</taxon>
        <taxon>Taphrinales</taxon>
        <taxon>Protomycetaceae</taxon>
        <taxon>Protomyces</taxon>
    </lineage>
</organism>
<feature type="signal peptide" evidence="1">
    <location>
        <begin position="1"/>
        <end position="19"/>
    </location>
</feature>
<keyword evidence="3" id="KW-1185">Reference proteome</keyword>
<feature type="chain" id="PRO_5012508378" evidence="1">
    <location>
        <begin position="20"/>
        <end position="246"/>
    </location>
</feature>
<dbReference type="OrthoDB" id="5086500at2759"/>
<accession>A0A1Y2F583</accession>
<evidence type="ECO:0000256" key="1">
    <source>
        <dbReference type="SAM" id="SignalP"/>
    </source>
</evidence>
<dbReference type="EMBL" id="MCFI01000016">
    <property type="protein sequence ID" value="ORY79042.1"/>
    <property type="molecule type" value="Genomic_DNA"/>
</dbReference>
<evidence type="ECO:0000313" key="3">
    <source>
        <dbReference type="Proteomes" id="UP000193685"/>
    </source>
</evidence>